<dbReference type="Proteomes" id="UP000001064">
    <property type="component" value="Unassembled WGS sequence"/>
</dbReference>
<gene>
    <name evidence="1" type="ORF">DICPUDRAFT_82570</name>
</gene>
<dbReference type="GeneID" id="10505671"/>
<accession>F0ZWX4</accession>
<dbReference type="VEuPathDB" id="AmoebaDB:DICPUDRAFT_82570"/>
<dbReference type="AlphaFoldDB" id="F0ZWX4"/>
<dbReference type="KEGG" id="dpp:DICPUDRAFT_82570"/>
<evidence type="ECO:0000313" key="2">
    <source>
        <dbReference type="Proteomes" id="UP000001064"/>
    </source>
</evidence>
<proteinExistence type="predicted"/>
<dbReference type="RefSeq" id="XP_003291917.1">
    <property type="nucleotide sequence ID" value="XM_003291869.1"/>
</dbReference>
<dbReference type="InParanoid" id="F0ZWX4"/>
<sequence length="152" mass="17767">MAELLKVYLRYILMVKLANGGTFSHGEDFDGDSVNYHDDMWTAFNQSYTKDTHTMEISMDLFGVDLKVAKIFSEFSLTHSTTNTMESINNTINKLTEREIELAETDLWGEHSIYTKKQKEELRQSYINLKLSIIDVANIDHHQPNYHQYHQE</sequence>
<dbReference type="EMBL" id="GL871246">
    <property type="protein sequence ID" value="EGC31546.1"/>
    <property type="molecule type" value="Genomic_DNA"/>
</dbReference>
<organism evidence="1 2">
    <name type="scientific">Dictyostelium purpureum</name>
    <name type="common">Slime mold</name>
    <dbReference type="NCBI Taxonomy" id="5786"/>
    <lineage>
        <taxon>Eukaryota</taxon>
        <taxon>Amoebozoa</taxon>
        <taxon>Evosea</taxon>
        <taxon>Eumycetozoa</taxon>
        <taxon>Dictyostelia</taxon>
        <taxon>Dictyosteliales</taxon>
        <taxon>Dictyosteliaceae</taxon>
        <taxon>Dictyostelium</taxon>
    </lineage>
</organism>
<evidence type="ECO:0000313" key="1">
    <source>
        <dbReference type="EMBL" id="EGC31546.1"/>
    </source>
</evidence>
<keyword evidence="2" id="KW-1185">Reference proteome</keyword>
<name>F0ZWX4_DICPU</name>
<reference evidence="2" key="1">
    <citation type="journal article" date="2011" name="Genome Biol.">
        <title>Comparative genomics of the social amoebae Dictyostelium discoideum and Dictyostelium purpureum.</title>
        <authorList>
            <consortium name="US DOE Joint Genome Institute (JGI-PGF)"/>
            <person name="Sucgang R."/>
            <person name="Kuo A."/>
            <person name="Tian X."/>
            <person name="Salerno W."/>
            <person name="Parikh A."/>
            <person name="Feasley C.L."/>
            <person name="Dalin E."/>
            <person name="Tu H."/>
            <person name="Huang E."/>
            <person name="Barry K."/>
            <person name="Lindquist E."/>
            <person name="Shapiro H."/>
            <person name="Bruce D."/>
            <person name="Schmutz J."/>
            <person name="Salamov A."/>
            <person name="Fey P."/>
            <person name="Gaudet P."/>
            <person name="Anjard C."/>
            <person name="Babu M.M."/>
            <person name="Basu S."/>
            <person name="Bushmanova Y."/>
            <person name="van der Wel H."/>
            <person name="Katoh-Kurasawa M."/>
            <person name="Dinh C."/>
            <person name="Coutinho P.M."/>
            <person name="Saito T."/>
            <person name="Elias M."/>
            <person name="Schaap P."/>
            <person name="Kay R.R."/>
            <person name="Henrissat B."/>
            <person name="Eichinger L."/>
            <person name="Rivero F."/>
            <person name="Putnam N.H."/>
            <person name="West C.M."/>
            <person name="Loomis W.F."/>
            <person name="Chisholm R.L."/>
            <person name="Shaulsky G."/>
            <person name="Strassmann J.E."/>
            <person name="Queller D.C."/>
            <person name="Kuspa A."/>
            <person name="Grigoriev I.V."/>
        </authorList>
    </citation>
    <scope>NUCLEOTIDE SEQUENCE [LARGE SCALE GENOMIC DNA]</scope>
    <source>
        <strain evidence="2">QSDP1</strain>
    </source>
</reference>
<protein>
    <submittedName>
        <fullName evidence="1">Uncharacterized protein</fullName>
    </submittedName>
</protein>